<feature type="transmembrane region" description="Helical" evidence="1">
    <location>
        <begin position="207"/>
        <end position="225"/>
    </location>
</feature>
<dbReference type="EMBL" id="JRMW01000035">
    <property type="protein sequence ID" value="KGF03908.1"/>
    <property type="molecule type" value="Genomic_DNA"/>
</dbReference>
<dbReference type="Proteomes" id="UP000029579">
    <property type="component" value="Unassembled WGS sequence"/>
</dbReference>
<dbReference type="CDD" id="cd21809">
    <property type="entry name" value="ABC-2_lan_permease-like"/>
    <property type="match status" value="1"/>
</dbReference>
<proteinExistence type="predicted"/>
<dbReference type="Pfam" id="PF12730">
    <property type="entry name" value="ABC2_membrane_4"/>
    <property type="match status" value="1"/>
</dbReference>
<keyword evidence="1" id="KW-0812">Transmembrane</keyword>
<comment type="caution">
    <text evidence="2">The sequence shown here is derived from an EMBL/GenBank/DDBJ whole genome shotgun (WGS) entry which is preliminary data.</text>
</comment>
<keyword evidence="1" id="KW-0472">Membrane</keyword>
<keyword evidence="1" id="KW-1133">Transmembrane helix</keyword>
<feature type="transmembrane region" description="Helical" evidence="1">
    <location>
        <begin position="134"/>
        <end position="157"/>
    </location>
</feature>
<feature type="transmembrane region" description="Helical" evidence="1">
    <location>
        <begin position="94"/>
        <end position="114"/>
    </location>
</feature>
<evidence type="ECO:0000313" key="3">
    <source>
        <dbReference type="Proteomes" id="UP000029579"/>
    </source>
</evidence>
<gene>
    <name evidence="2" type="ORF">HMPREF1630_05570</name>
</gene>
<accession>A0A095X237</accession>
<protein>
    <submittedName>
        <fullName evidence="2">Membrane protein</fullName>
    </submittedName>
</protein>
<sequence>MLKLELKKIKFTNILLVSLIIPLLANAFGLINFMGNRETLTQEWQSLWTQVSLFYFSFFYIPLIAIIIASLWATEHKAGLKFIRLSPKKNMDFVGAKLALAFIIICLCQIYFLGLFYLGGKYIGGFSTTDFSIYFYYIGLSILLALPIIGIFGALAIRIRSFGIIVLLSTIFTIFGFATAYRALKIIGLSYLAIEANNFRFISPHDLILLAIFALAELIISLYLSNKFLKYENK</sequence>
<reference evidence="2 3" key="1">
    <citation type="submission" date="2014-07" db="EMBL/GenBank/DDBJ databases">
        <authorList>
            <person name="McCorrison J."/>
            <person name="Sanka R."/>
            <person name="Torralba M."/>
            <person name="Gillis M."/>
            <person name="Haft D.H."/>
            <person name="Methe B."/>
            <person name="Sutton G."/>
            <person name="Nelson K.E."/>
        </authorList>
    </citation>
    <scope>NUCLEOTIDE SEQUENCE [LARGE SCALE GENOMIC DNA]</scope>
    <source>
        <strain evidence="2 3">S7-1-13</strain>
    </source>
</reference>
<dbReference type="OrthoDB" id="9781996at2"/>
<organism evidence="2 3">
    <name type="scientific">Anaerococcus lactolyticus S7-1-13</name>
    <dbReference type="NCBI Taxonomy" id="1284686"/>
    <lineage>
        <taxon>Bacteria</taxon>
        <taxon>Bacillati</taxon>
        <taxon>Bacillota</taxon>
        <taxon>Tissierellia</taxon>
        <taxon>Tissierellales</taxon>
        <taxon>Peptoniphilaceae</taxon>
        <taxon>Anaerococcus</taxon>
    </lineage>
</organism>
<evidence type="ECO:0000313" key="2">
    <source>
        <dbReference type="EMBL" id="KGF03908.1"/>
    </source>
</evidence>
<dbReference type="RefSeq" id="WP_004826712.1">
    <property type="nucleotide sequence ID" value="NZ_JRMW01000035.1"/>
</dbReference>
<dbReference type="eggNOG" id="COG4200">
    <property type="taxonomic scope" value="Bacteria"/>
</dbReference>
<evidence type="ECO:0000256" key="1">
    <source>
        <dbReference type="SAM" id="Phobius"/>
    </source>
</evidence>
<feature type="transmembrane region" description="Helical" evidence="1">
    <location>
        <begin position="53"/>
        <end position="73"/>
    </location>
</feature>
<feature type="transmembrane region" description="Helical" evidence="1">
    <location>
        <begin position="12"/>
        <end position="33"/>
    </location>
</feature>
<feature type="transmembrane region" description="Helical" evidence="1">
    <location>
        <begin position="164"/>
        <end position="187"/>
    </location>
</feature>
<name>A0A095X237_9FIRM</name>
<dbReference type="AlphaFoldDB" id="A0A095X237"/>